<accession>A0A364P401</accession>
<organism evidence="2 3">
    <name type="scientific">Paramagnetospirillum kuznetsovii</name>
    <dbReference type="NCBI Taxonomy" id="2053833"/>
    <lineage>
        <taxon>Bacteria</taxon>
        <taxon>Pseudomonadati</taxon>
        <taxon>Pseudomonadota</taxon>
        <taxon>Alphaproteobacteria</taxon>
        <taxon>Rhodospirillales</taxon>
        <taxon>Magnetospirillaceae</taxon>
        <taxon>Paramagnetospirillum</taxon>
    </lineage>
</organism>
<dbReference type="InterPro" id="IPR008023">
    <property type="entry name" value="DUF748"/>
</dbReference>
<dbReference type="SUPFAM" id="SSF103088">
    <property type="entry name" value="OmpA-like"/>
    <property type="match status" value="1"/>
</dbReference>
<evidence type="ECO:0000313" key="3">
    <source>
        <dbReference type="Proteomes" id="UP000251075"/>
    </source>
</evidence>
<dbReference type="PANTHER" id="PTHR30441">
    <property type="entry name" value="DUF748 DOMAIN-CONTAINING PROTEIN"/>
    <property type="match status" value="1"/>
</dbReference>
<evidence type="ECO:0008006" key="4">
    <source>
        <dbReference type="Google" id="ProtNLM"/>
    </source>
</evidence>
<gene>
    <name evidence="2" type="ORF">CU669_01815</name>
</gene>
<comment type="caution">
    <text evidence="2">The sequence shown here is derived from an EMBL/GenBank/DDBJ whole genome shotgun (WGS) entry which is preliminary data.</text>
</comment>
<dbReference type="OrthoDB" id="9757969at2"/>
<evidence type="ECO:0000256" key="1">
    <source>
        <dbReference type="SAM" id="MobiDB-lite"/>
    </source>
</evidence>
<dbReference type="GO" id="GO:0005886">
    <property type="term" value="C:plasma membrane"/>
    <property type="evidence" value="ECO:0007669"/>
    <property type="project" value="TreeGrafter"/>
</dbReference>
<name>A0A364P401_9PROT</name>
<dbReference type="Gene3D" id="3.30.1330.60">
    <property type="entry name" value="OmpA-like domain"/>
    <property type="match status" value="1"/>
</dbReference>
<proteinExistence type="predicted"/>
<dbReference type="AlphaFoldDB" id="A0A364P401"/>
<keyword evidence="3" id="KW-1185">Reference proteome</keyword>
<dbReference type="InterPro" id="IPR052894">
    <property type="entry name" value="AsmA-related"/>
</dbReference>
<dbReference type="Proteomes" id="UP000251075">
    <property type="component" value="Unassembled WGS sequence"/>
</dbReference>
<reference evidence="2 3" key="1">
    <citation type="submission" date="2017-11" db="EMBL/GenBank/DDBJ databases">
        <title>Draft genome sequence of magnetotactic bacterium Magnetospirillum kuznetsovii LBB-42.</title>
        <authorList>
            <person name="Grouzdev D.S."/>
            <person name="Rysina M.S."/>
            <person name="Baslerov R.V."/>
            <person name="Koziaeva V."/>
        </authorList>
    </citation>
    <scope>NUCLEOTIDE SEQUENCE [LARGE SCALE GENOMIC DNA]</scope>
    <source>
        <strain evidence="2 3">LBB-42</strain>
    </source>
</reference>
<protein>
    <recommendedName>
        <fullName evidence="4">DUF748 domain-containing protein</fullName>
    </recommendedName>
</protein>
<dbReference type="EMBL" id="PGTO01000001">
    <property type="protein sequence ID" value="RAU23845.1"/>
    <property type="molecule type" value="Genomic_DNA"/>
</dbReference>
<dbReference type="GO" id="GO:0090313">
    <property type="term" value="P:regulation of protein targeting to membrane"/>
    <property type="evidence" value="ECO:0007669"/>
    <property type="project" value="TreeGrafter"/>
</dbReference>
<evidence type="ECO:0000313" key="2">
    <source>
        <dbReference type="EMBL" id="RAU23845.1"/>
    </source>
</evidence>
<dbReference type="PANTHER" id="PTHR30441:SF4">
    <property type="entry name" value="PROTEIN ASMA"/>
    <property type="match status" value="1"/>
</dbReference>
<sequence length="953" mass="100299">MALIGMHLFGMEIRRRHILAAALLAGAVALSTAFSILPDMGLRWGLIKALRGLGMVEVSVSDTDLSLFDGSLVVRKMVARPALGASLGVKDVTLRFRWAPLLSKRVVIDRVVLAGVEIHVTRRADGKGFIIDGLPMAVAESAPEAPDGSTPDGSTPWGFDVASLELTDSSLLLTDGAFTANIAVARMVMEDLDSRNPARPLSVRLQGSLNGAAVAMSGSALPFAAEPRFSLEARLDGLDLKTMDAAVAKVGLAGLAGRADLALSLTGTMGKPSMTLQGSSTLHLLDAAMSAPIHASAAKLDLDLRGVQWTGDRLDLAALAEASALSVKSPHGFGSATSLKFDLAKLGWDGHRLDLTAKLDAATLAGGNAEGSGSAAALMLDAATLSWDGTLDWQGRLSLGKARILAPGVEATPDAVNWNGRFTVDSNAVGSAEGRLDLGSLAFKGFDHAYGHKRAVAEGRLDFGQPGKLPVAAKVKFSGDGLSLRNTVIGLDWLALDHVEANELALGFDGAASAGRVAAAGLTALRQDGKTSYPWRVEAKSIRMDRPSLDADGDVDVADIQLDGLTLRITRGKDGLLGMPPSLPQANHPSPAKSDPPDITLGRLTVSGDSRVVFRDLTLGETVRLEARPVEISLSDLDSEHPDRDSPFSLRATVGEATGEFSGVARPFADSRGGRLDGRIKALDLPPLSPYLAEALGVNLQTGQFSGSFTGTSSKGALDGRLEVELANLFIAPPDPNAPVAKKMEMPVDTVLDLLRDGDDRIRLTLPVRGDLTKPDLDISDAVAQAVAGALKSTLLTTLKLAFPVAALIEMAVDAQDQQGRLTLAPLAFAPGSTALSPDHRKTLEDVGQLLKGRPSLKLTLCGKADSADWPVLAERRRAEDKPLISRLERLVGVERKPGDMDRDLMARLAEFRAQAAKQFLVEVAGIDAARVFSCRPEIEAATGKGPRVELLL</sequence>
<dbReference type="InterPro" id="IPR036737">
    <property type="entry name" value="OmpA-like_sf"/>
</dbReference>
<dbReference type="RefSeq" id="WP_112142075.1">
    <property type="nucleotide sequence ID" value="NZ_PGTO01000001.1"/>
</dbReference>
<feature type="region of interest" description="Disordered" evidence="1">
    <location>
        <begin position="578"/>
        <end position="599"/>
    </location>
</feature>
<dbReference type="Pfam" id="PF05359">
    <property type="entry name" value="DUF748"/>
    <property type="match status" value="1"/>
</dbReference>